<evidence type="ECO:0000313" key="1">
    <source>
        <dbReference type="EMBL" id="CAG7821736.1"/>
    </source>
</evidence>
<name>A0A8J2KXE8_9HEXA</name>
<gene>
    <name evidence="1" type="ORF">AFUS01_LOCUS32052</name>
</gene>
<accession>A0A8J2KXE8</accession>
<evidence type="ECO:0000313" key="2">
    <source>
        <dbReference type="Proteomes" id="UP000708208"/>
    </source>
</evidence>
<reference evidence="1" key="1">
    <citation type="submission" date="2021-06" db="EMBL/GenBank/DDBJ databases">
        <authorList>
            <person name="Hodson N. C."/>
            <person name="Mongue J. A."/>
            <person name="Jaron S. K."/>
        </authorList>
    </citation>
    <scope>NUCLEOTIDE SEQUENCE</scope>
</reference>
<organism evidence="1 2">
    <name type="scientific">Allacma fusca</name>
    <dbReference type="NCBI Taxonomy" id="39272"/>
    <lineage>
        <taxon>Eukaryota</taxon>
        <taxon>Metazoa</taxon>
        <taxon>Ecdysozoa</taxon>
        <taxon>Arthropoda</taxon>
        <taxon>Hexapoda</taxon>
        <taxon>Collembola</taxon>
        <taxon>Symphypleona</taxon>
        <taxon>Sminthuridae</taxon>
        <taxon>Allacma</taxon>
    </lineage>
</organism>
<keyword evidence="2" id="KW-1185">Reference proteome</keyword>
<dbReference type="EMBL" id="CAJVCH010519513">
    <property type="protein sequence ID" value="CAG7821736.1"/>
    <property type="molecule type" value="Genomic_DNA"/>
</dbReference>
<protein>
    <submittedName>
        <fullName evidence="1">Uncharacterized protein</fullName>
    </submittedName>
</protein>
<dbReference type="AlphaFoldDB" id="A0A8J2KXE8"/>
<proteinExistence type="predicted"/>
<dbReference type="Proteomes" id="UP000708208">
    <property type="component" value="Unassembled WGS sequence"/>
</dbReference>
<feature type="non-terminal residue" evidence="1">
    <location>
        <position position="1"/>
    </location>
</feature>
<sequence length="63" mass="7314">TDTPAYEPEHMLRVSSNNLDQGDQQFTSEIFARLDQLTLDIQQFRSELQNFEVVTIEKLVKVS</sequence>
<comment type="caution">
    <text evidence="1">The sequence shown here is derived from an EMBL/GenBank/DDBJ whole genome shotgun (WGS) entry which is preliminary data.</text>
</comment>